<accession>A0ABZ3FRS9</accession>
<dbReference type="EMBL" id="CP154795">
    <property type="protein sequence ID" value="XAN08789.1"/>
    <property type="molecule type" value="Genomic_DNA"/>
</dbReference>
<organism evidence="2 3">
    <name type="scientific">Ammonicoccus fulvus</name>
    <dbReference type="NCBI Taxonomy" id="3138240"/>
    <lineage>
        <taxon>Bacteria</taxon>
        <taxon>Bacillati</taxon>
        <taxon>Actinomycetota</taxon>
        <taxon>Actinomycetes</taxon>
        <taxon>Propionibacteriales</taxon>
        <taxon>Propionibacteriaceae</taxon>
        <taxon>Ammonicoccus</taxon>
    </lineage>
</organism>
<gene>
    <name evidence="2" type="ORF">AADG42_16245</name>
</gene>
<feature type="transmembrane region" description="Helical" evidence="1">
    <location>
        <begin position="121"/>
        <end position="154"/>
    </location>
</feature>
<keyword evidence="1" id="KW-0812">Transmembrane</keyword>
<feature type="transmembrane region" description="Helical" evidence="1">
    <location>
        <begin position="239"/>
        <end position="258"/>
    </location>
</feature>
<feature type="transmembrane region" description="Helical" evidence="1">
    <location>
        <begin position="495"/>
        <end position="518"/>
    </location>
</feature>
<reference evidence="2 3" key="1">
    <citation type="submission" date="2024-04" db="EMBL/GenBank/DDBJ databases">
        <title>Isolation of an actinomycete strain from pig manure.</title>
        <authorList>
            <person name="Gong T."/>
            <person name="Yu Z."/>
            <person name="An M."/>
            <person name="Wei C."/>
            <person name="Yang W."/>
            <person name="Liu L."/>
        </authorList>
    </citation>
    <scope>NUCLEOTIDE SEQUENCE [LARGE SCALE GENOMIC DNA]</scope>
    <source>
        <strain evidence="2 3">ZF39</strain>
    </source>
</reference>
<keyword evidence="1" id="KW-1133">Transmembrane helix</keyword>
<dbReference type="Proteomes" id="UP001442841">
    <property type="component" value="Chromosome"/>
</dbReference>
<feature type="transmembrane region" description="Helical" evidence="1">
    <location>
        <begin position="190"/>
        <end position="208"/>
    </location>
</feature>
<evidence type="ECO:0000313" key="3">
    <source>
        <dbReference type="Proteomes" id="UP001442841"/>
    </source>
</evidence>
<feature type="transmembrane region" description="Helical" evidence="1">
    <location>
        <begin position="82"/>
        <end position="101"/>
    </location>
</feature>
<evidence type="ECO:0000256" key="1">
    <source>
        <dbReference type="SAM" id="Phobius"/>
    </source>
</evidence>
<feature type="transmembrane region" description="Helical" evidence="1">
    <location>
        <begin position="160"/>
        <end position="183"/>
    </location>
</feature>
<feature type="transmembrane region" description="Helical" evidence="1">
    <location>
        <begin position="425"/>
        <end position="446"/>
    </location>
</feature>
<name>A0ABZ3FRS9_9ACTN</name>
<feature type="transmembrane region" description="Helical" evidence="1">
    <location>
        <begin position="338"/>
        <end position="364"/>
    </location>
</feature>
<evidence type="ECO:0008006" key="4">
    <source>
        <dbReference type="Google" id="ProtNLM"/>
    </source>
</evidence>
<keyword evidence="1" id="KW-0472">Membrane</keyword>
<keyword evidence="3" id="KW-1185">Reference proteome</keyword>
<proteinExistence type="predicted"/>
<feature type="transmembrane region" description="Helical" evidence="1">
    <location>
        <begin position="385"/>
        <end position="413"/>
    </location>
</feature>
<protein>
    <recommendedName>
        <fullName evidence="4">ABC transporter permease</fullName>
    </recommendedName>
</protein>
<sequence>MTALTGTLRVVRSHWRTDWPTLLLWPALMTALVIGTASGITALYPSPESRELYAATLGASPATMAFNGRWSDLTTPGGITTYEIGFMGLLFFPPIMLHLAISQTRAEEDSGRAELITAGRLGRLAPLAGALVTLTIVALAFAGGSVVGLAAVGLPVAGSAWYATALGLFAWWFGAAGLVAAQLGRSARTAMGLGLALSFGMFLVRAVIDGRELAAEWATPMGWLPLVRPFSDDPSTRPLLLLAGTGCALVIVAGAVAVRRDLGGGVLTPRPGPAGGSALLGHPLGAAWRLTRGGFAGWSLGLVLWGAAIGTLTAEMADLVRSNPDIGAMLGSGRPDDIVTALAVVVIALGGAALGLQALGVLQAEESSGRLGLILASPIGRLRVWASWWFVIAVEVVVAMLLGAAALGISTWWVTERSGALGDAVAAAAAYCGPMLALVALAALAGMVARGGLVFGWALLGWTAVVALLAETLRLPEWSRQFSFLEHVGRVPIEAANAMSLFAFASITLVAILIAGGLGRVRDLWAG</sequence>
<dbReference type="RefSeq" id="WP_425310216.1">
    <property type="nucleotide sequence ID" value="NZ_CP154795.1"/>
</dbReference>
<feature type="transmembrane region" description="Helical" evidence="1">
    <location>
        <begin position="453"/>
        <end position="475"/>
    </location>
</feature>
<feature type="transmembrane region" description="Helical" evidence="1">
    <location>
        <begin position="295"/>
        <end position="314"/>
    </location>
</feature>
<feature type="transmembrane region" description="Helical" evidence="1">
    <location>
        <begin position="23"/>
        <end position="45"/>
    </location>
</feature>
<evidence type="ECO:0000313" key="2">
    <source>
        <dbReference type="EMBL" id="XAN08789.1"/>
    </source>
</evidence>